<keyword evidence="5" id="KW-0812">Transmembrane</keyword>
<dbReference type="InterPro" id="IPR006665">
    <property type="entry name" value="OmpA-like"/>
</dbReference>
<evidence type="ECO:0000256" key="5">
    <source>
        <dbReference type="SAM" id="Phobius"/>
    </source>
</evidence>
<evidence type="ECO:0000256" key="2">
    <source>
        <dbReference type="ARBA" id="ARBA00023136"/>
    </source>
</evidence>
<dbReference type="Gene3D" id="3.30.1330.60">
    <property type="entry name" value="OmpA-like domain"/>
    <property type="match status" value="1"/>
</dbReference>
<comment type="subcellular location">
    <subcellularLocation>
        <location evidence="1">Cell outer membrane</location>
    </subcellularLocation>
</comment>
<evidence type="ECO:0000256" key="4">
    <source>
        <dbReference type="PROSITE-ProRule" id="PRU00473"/>
    </source>
</evidence>
<keyword evidence="3" id="KW-0998">Cell outer membrane</keyword>
<protein>
    <submittedName>
        <fullName evidence="7">Outer membrane protein or related peptidoglycan-associated (Lipo)protein</fullName>
    </submittedName>
</protein>
<dbReference type="Proteomes" id="UP001161497">
    <property type="component" value="Chromosome"/>
</dbReference>
<gene>
    <name evidence="7" type="primary">ompA</name>
    <name evidence="7" type="ORF">MFUM_1053</name>
</gene>
<dbReference type="PANTHER" id="PTHR30329">
    <property type="entry name" value="STATOR ELEMENT OF FLAGELLAR MOTOR COMPLEX"/>
    <property type="match status" value="1"/>
</dbReference>
<proteinExistence type="predicted"/>
<evidence type="ECO:0000256" key="3">
    <source>
        <dbReference type="ARBA" id="ARBA00023237"/>
    </source>
</evidence>
<dbReference type="SUPFAM" id="SSF103088">
    <property type="entry name" value="OmpA-like"/>
    <property type="match status" value="1"/>
</dbReference>
<dbReference type="Pfam" id="PF00691">
    <property type="entry name" value="OmpA"/>
    <property type="match status" value="1"/>
</dbReference>
<evidence type="ECO:0000313" key="7">
    <source>
        <dbReference type="EMBL" id="CAI9085423.1"/>
    </source>
</evidence>
<dbReference type="PRINTS" id="PR01021">
    <property type="entry name" value="OMPADOMAIN"/>
</dbReference>
<name>A0ABN8XEG5_9BACT</name>
<accession>A0ABN8XEG5</accession>
<dbReference type="CDD" id="cd07185">
    <property type="entry name" value="OmpA_C-like"/>
    <property type="match status" value="1"/>
</dbReference>
<keyword evidence="2 4" id="KW-0472">Membrane</keyword>
<sequence length="358" mass="38806">MGKKTKRKIPEVQTGRLMKTEPFHSISLILDRKTVTLAVILSLIVHLGLILTVGPLRIKNFSLPYAAKKFNRRIDLKRAELPASIFQARAETKSPSVTPIPALEAPKQIKAINPLVQDITQANPIRIPMPSVVPGGAPEVAVLSPTPPTAISPYEEDAKSQLQSMISHLIIGPSSSGVPNTNNILPSGLGHDPIPGASAAGQAGTHPTGTSGGEGIPGVDDIQTQFKAAANFDPRIPQPVVLRLPSDILFDFDSANIKADAEPLLFQVLEILKKYHRADVEIGGHTDTFGDNMYNLQLSEQRAFAVQQWLEAHLPAGMYNFHSTGYGKSHPIVNPRGSIEEQAKNRRVEIVIRALVEE</sequence>
<dbReference type="PANTHER" id="PTHR30329:SF21">
    <property type="entry name" value="LIPOPROTEIN YIAD-RELATED"/>
    <property type="match status" value="1"/>
</dbReference>
<reference evidence="7" key="1">
    <citation type="submission" date="2023-03" db="EMBL/GenBank/DDBJ databases">
        <authorList>
            <person name="Cremers G."/>
            <person name="Picone N."/>
        </authorList>
    </citation>
    <scope>NUCLEOTIDE SEQUENCE</scope>
    <source>
        <strain evidence="7">Sample_alias</strain>
    </source>
</reference>
<dbReference type="InterPro" id="IPR006664">
    <property type="entry name" value="OMP_bac"/>
</dbReference>
<evidence type="ECO:0000313" key="8">
    <source>
        <dbReference type="Proteomes" id="UP001161497"/>
    </source>
</evidence>
<evidence type="ECO:0000256" key="1">
    <source>
        <dbReference type="ARBA" id="ARBA00004442"/>
    </source>
</evidence>
<organism evidence="7 8">
    <name type="scientific">Candidatus Methylacidiphilum fumarolicum</name>
    <dbReference type="NCBI Taxonomy" id="591154"/>
    <lineage>
        <taxon>Bacteria</taxon>
        <taxon>Pseudomonadati</taxon>
        <taxon>Verrucomicrobiota</taxon>
        <taxon>Methylacidiphilae</taxon>
        <taxon>Methylacidiphilales</taxon>
        <taxon>Methylacidiphilaceae</taxon>
        <taxon>Methylacidiphilum (ex Ratnadevi et al. 2023)</taxon>
    </lineage>
</organism>
<dbReference type="PROSITE" id="PS51123">
    <property type="entry name" value="OMPA_2"/>
    <property type="match status" value="1"/>
</dbReference>
<keyword evidence="8" id="KW-1185">Reference proteome</keyword>
<dbReference type="InterPro" id="IPR050330">
    <property type="entry name" value="Bact_OuterMem_StrucFunc"/>
</dbReference>
<feature type="domain" description="OmpA-like" evidence="6">
    <location>
        <begin position="237"/>
        <end position="356"/>
    </location>
</feature>
<keyword evidence="5" id="KW-1133">Transmembrane helix</keyword>
<dbReference type="InterPro" id="IPR036737">
    <property type="entry name" value="OmpA-like_sf"/>
</dbReference>
<evidence type="ECO:0000259" key="6">
    <source>
        <dbReference type="PROSITE" id="PS51123"/>
    </source>
</evidence>
<feature type="transmembrane region" description="Helical" evidence="5">
    <location>
        <begin position="35"/>
        <end position="56"/>
    </location>
</feature>
<dbReference type="EMBL" id="OX458932">
    <property type="protein sequence ID" value="CAI9085423.1"/>
    <property type="molecule type" value="Genomic_DNA"/>
</dbReference>